<proteinExistence type="predicted"/>
<accession>A0A0F9UTF1</accession>
<name>A0A0F9UTF1_9ZZZZ</name>
<dbReference type="AlphaFoldDB" id="A0A0F9UTF1"/>
<dbReference type="EMBL" id="LAZR01000554">
    <property type="protein sequence ID" value="KKN64466.1"/>
    <property type="molecule type" value="Genomic_DNA"/>
</dbReference>
<gene>
    <name evidence="1" type="ORF">LCGC14_0491540</name>
</gene>
<organism evidence="1">
    <name type="scientific">marine sediment metagenome</name>
    <dbReference type="NCBI Taxonomy" id="412755"/>
    <lineage>
        <taxon>unclassified sequences</taxon>
        <taxon>metagenomes</taxon>
        <taxon>ecological metagenomes</taxon>
    </lineage>
</organism>
<sequence>MLKYPDTSDRKWIRGLSAPAGDFSDPEIIPGFVDDLTAFLKPGAGGSALLQYTADDEDLVDSDPGNVDWVPWATGVVTVNTAQVALGAVTAVRIQATTQPATCRLVGNRRTIRR</sequence>
<reference evidence="1" key="1">
    <citation type="journal article" date="2015" name="Nature">
        <title>Complex archaea that bridge the gap between prokaryotes and eukaryotes.</title>
        <authorList>
            <person name="Spang A."/>
            <person name="Saw J.H."/>
            <person name="Jorgensen S.L."/>
            <person name="Zaremba-Niedzwiedzka K."/>
            <person name="Martijn J."/>
            <person name="Lind A.E."/>
            <person name="van Eijk R."/>
            <person name="Schleper C."/>
            <person name="Guy L."/>
            <person name="Ettema T.J."/>
        </authorList>
    </citation>
    <scope>NUCLEOTIDE SEQUENCE</scope>
</reference>
<comment type="caution">
    <text evidence="1">The sequence shown here is derived from an EMBL/GenBank/DDBJ whole genome shotgun (WGS) entry which is preliminary data.</text>
</comment>
<evidence type="ECO:0000313" key="1">
    <source>
        <dbReference type="EMBL" id="KKN64466.1"/>
    </source>
</evidence>
<protein>
    <submittedName>
        <fullName evidence="1">Uncharacterized protein</fullName>
    </submittedName>
</protein>